<dbReference type="EMBL" id="JAACJJ010000031">
    <property type="protein sequence ID" value="KAF5318188.1"/>
    <property type="molecule type" value="Genomic_DNA"/>
</dbReference>
<keyword evidence="3" id="KW-1185">Reference proteome</keyword>
<organism evidence="2 3">
    <name type="scientific">Psilocybe cf. subviscida</name>
    <dbReference type="NCBI Taxonomy" id="2480587"/>
    <lineage>
        <taxon>Eukaryota</taxon>
        <taxon>Fungi</taxon>
        <taxon>Dikarya</taxon>
        <taxon>Basidiomycota</taxon>
        <taxon>Agaricomycotina</taxon>
        <taxon>Agaricomycetes</taxon>
        <taxon>Agaricomycetidae</taxon>
        <taxon>Agaricales</taxon>
        <taxon>Agaricineae</taxon>
        <taxon>Strophariaceae</taxon>
        <taxon>Psilocybe</taxon>
    </lineage>
</organism>
<evidence type="ECO:0000313" key="2">
    <source>
        <dbReference type="EMBL" id="KAF5318188.1"/>
    </source>
</evidence>
<sequence>MYQLPFDFNQTTSPLPAASAAVDAQPPLTHKRRTPGGAHTSLLHYPANPPFPLVAVQSKSNASAATGPRRRP</sequence>
<name>A0A8H5B948_9AGAR</name>
<dbReference type="AlphaFoldDB" id="A0A8H5B948"/>
<comment type="caution">
    <text evidence="2">The sequence shown here is derived from an EMBL/GenBank/DDBJ whole genome shotgun (WGS) entry which is preliminary data.</text>
</comment>
<gene>
    <name evidence="2" type="ORF">D9619_012159</name>
</gene>
<feature type="region of interest" description="Disordered" evidence="1">
    <location>
        <begin position="1"/>
        <end position="41"/>
    </location>
</feature>
<evidence type="ECO:0000313" key="3">
    <source>
        <dbReference type="Proteomes" id="UP000567179"/>
    </source>
</evidence>
<accession>A0A8H5B948</accession>
<proteinExistence type="predicted"/>
<protein>
    <submittedName>
        <fullName evidence="2">Uncharacterized protein</fullName>
    </submittedName>
</protein>
<dbReference type="Proteomes" id="UP000567179">
    <property type="component" value="Unassembled WGS sequence"/>
</dbReference>
<evidence type="ECO:0000256" key="1">
    <source>
        <dbReference type="SAM" id="MobiDB-lite"/>
    </source>
</evidence>
<reference evidence="2 3" key="1">
    <citation type="journal article" date="2020" name="ISME J.">
        <title>Uncovering the hidden diversity of litter-decomposition mechanisms in mushroom-forming fungi.</title>
        <authorList>
            <person name="Floudas D."/>
            <person name="Bentzer J."/>
            <person name="Ahren D."/>
            <person name="Johansson T."/>
            <person name="Persson P."/>
            <person name="Tunlid A."/>
        </authorList>
    </citation>
    <scope>NUCLEOTIDE SEQUENCE [LARGE SCALE GENOMIC DNA]</scope>
    <source>
        <strain evidence="2 3">CBS 101986</strain>
    </source>
</reference>